<evidence type="ECO:0008006" key="4">
    <source>
        <dbReference type="Google" id="ProtNLM"/>
    </source>
</evidence>
<keyword evidence="1" id="KW-1133">Transmembrane helix</keyword>
<comment type="caution">
    <text evidence="2">The sequence shown here is derived from an EMBL/GenBank/DDBJ whole genome shotgun (WGS) entry which is preliminary data.</text>
</comment>
<organism evidence="2 3">
    <name type="scientific">Streptomyces glaucosporus</name>
    <dbReference type="NCBI Taxonomy" id="284044"/>
    <lineage>
        <taxon>Bacteria</taxon>
        <taxon>Bacillati</taxon>
        <taxon>Actinomycetota</taxon>
        <taxon>Actinomycetes</taxon>
        <taxon>Kitasatosporales</taxon>
        <taxon>Streptomycetaceae</taxon>
        <taxon>Streptomyces</taxon>
    </lineage>
</organism>
<feature type="transmembrane region" description="Helical" evidence="1">
    <location>
        <begin position="77"/>
        <end position="97"/>
    </location>
</feature>
<keyword evidence="1" id="KW-0472">Membrane</keyword>
<feature type="transmembrane region" description="Helical" evidence="1">
    <location>
        <begin position="46"/>
        <end position="71"/>
    </location>
</feature>
<accession>A0ABN3J114</accession>
<reference evidence="2 3" key="1">
    <citation type="journal article" date="2019" name="Int. J. Syst. Evol. Microbiol.">
        <title>The Global Catalogue of Microorganisms (GCM) 10K type strain sequencing project: providing services to taxonomists for standard genome sequencing and annotation.</title>
        <authorList>
            <consortium name="The Broad Institute Genomics Platform"/>
            <consortium name="The Broad Institute Genome Sequencing Center for Infectious Disease"/>
            <person name="Wu L."/>
            <person name="Ma J."/>
        </authorList>
    </citation>
    <scope>NUCLEOTIDE SEQUENCE [LARGE SCALE GENOMIC DNA]</scope>
    <source>
        <strain evidence="2 3">JCM 6921</strain>
    </source>
</reference>
<dbReference type="Proteomes" id="UP001500058">
    <property type="component" value="Unassembled WGS sequence"/>
</dbReference>
<sequence length="102" mass="10691">MTRREPYPRPTGGNLPHLPADLYRQLDDRTVVIVHAPAPRRPATAYAVPLAIGLAAGFGFIGLVAAGIALFEFAARTAALLGTLAGPVGIGTFFQLARPKGK</sequence>
<evidence type="ECO:0000313" key="3">
    <source>
        <dbReference type="Proteomes" id="UP001500058"/>
    </source>
</evidence>
<dbReference type="RefSeq" id="WP_344633899.1">
    <property type="nucleotide sequence ID" value="NZ_BAAATJ010000042.1"/>
</dbReference>
<protein>
    <recommendedName>
        <fullName evidence="4">Integral membrane protein</fullName>
    </recommendedName>
</protein>
<dbReference type="EMBL" id="BAAATJ010000042">
    <property type="protein sequence ID" value="GAA2418044.1"/>
    <property type="molecule type" value="Genomic_DNA"/>
</dbReference>
<proteinExistence type="predicted"/>
<name>A0ABN3J114_9ACTN</name>
<gene>
    <name evidence="2" type="ORF">GCM10010420_55560</name>
</gene>
<keyword evidence="3" id="KW-1185">Reference proteome</keyword>
<evidence type="ECO:0000313" key="2">
    <source>
        <dbReference type="EMBL" id="GAA2418044.1"/>
    </source>
</evidence>
<evidence type="ECO:0000256" key="1">
    <source>
        <dbReference type="SAM" id="Phobius"/>
    </source>
</evidence>
<keyword evidence="1" id="KW-0812">Transmembrane</keyword>